<accession>A0A024UDN3</accession>
<dbReference type="InterPro" id="IPR013083">
    <property type="entry name" value="Znf_RING/FYVE/PHD"/>
</dbReference>
<dbReference type="GeneID" id="20081440"/>
<dbReference type="InterPro" id="IPR052727">
    <property type="entry name" value="Rab4/Rab5_effector"/>
</dbReference>
<feature type="region of interest" description="Disordered" evidence="5">
    <location>
        <begin position="392"/>
        <end position="449"/>
    </location>
</feature>
<feature type="domain" description="START" evidence="7">
    <location>
        <begin position="140"/>
        <end position="232"/>
    </location>
</feature>
<feature type="compositionally biased region" description="Polar residues" evidence="5">
    <location>
        <begin position="438"/>
        <end position="449"/>
    </location>
</feature>
<sequence>MLGVIGGDLPPKYAAELTKLAKINAKVLLACSSPGSNDDSPVKWTAQGKPIDGGVQLYVGQDPTSHNSKSPLNLMCGVVYVQAPLHEVIHALGNLTTNPYFQRFVEDAVVIGSRALYDMDKNDRRATRIQWMAIRSASSLMQHRDFVVVQHQDDVVVPSRRNTSSVRGWVSCIHSVKLPMVPPFAHTYVRGGIYASGYVLKETHQRNVTEAAMVLKVDFKGFVPRLLCNGTLKAWIGCVGRMAQYFRSHRSRQDLPRVHVFDDSKATETARCAVCYDSFGMHSDKRSCRKCHQVVCSACTTWALVELDVVGRINVVVCIHCARAATATPVAAIPRHRTSPSVPPLYFMHSPPPPRTHAPQWGNNLDDASSPRFTHAIPMRLSAASWMDTWTDRCEPPSSNQDDGRPRHRSVPSAFVCSDSATNGEPWKQEQLDRSRHSLSPTGRPQQTPLAPLRENMYLEGPPIRLASSGPAFSAPSCSGRPLSTWLEPTTTTAVQWSSIHSEDSPDSIERMVVDECAEFDGGSPRCSDAAHSVVEALTTTGNVLDLTRGDVASFRL</sequence>
<evidence type="ECO:0000313" key="8">
    <source>
        <dbReference type="EMBL" id="ETW03982.1"/>
    </source>
</evidence>
<evidence type="ECO:0000256" key="1">
    <source>
        <dbReference type="ARBA" id="ARBA00022723"/>
    </source>
</evidence>
<dbReference type="PANTHER" id="PTHR13510">
    <property type="entry name" value="FYVE-FINGER-CONTAINING RAB5 EFFECTOR PROTEIN RABENOSYN-5-RELATED"/>
    <property type="match status" value="1"/>
</dbReference>
<proteinExistence type="predicted"/>
<dbReference type="Gene3D" id="3.30.530.20">
    <property type="match status" value="1"/>
</dbReference>
<dbReference type="SUPFAM" id="SSF55961">
    <property type="entry name" value="Bet v1-like"/>
    <property type="match status" value="1"/>
</dbReference>
<dbReference type="AlphaFoldDB" id="A0A024UDN3"/>
<dbReference type="OrthoDB" id="660555at2759"/>
<dbReference type="Gene3D" id="3.30.40.10">
    <property type="entry name" value="Zinc/RING finger domain, C3HC4 (zinc finger)"/>
    <property type="match status" value="1"/>
</dbReference>
<name>A0A024UDN3_9STRA</name>
<evidence type="ECO:0000256" key="5">
    <source>
        <dbReference type="SAM" id="MobiDB-lite"/>
    </source>
</evidence>
<feature type="compositionally biased region" description="Basic and acidic residues" evidence="5">
    <location>
        <begin position="427"/>
        <end position="436"/>
    </location>
</feature>
<dbReference type="GO" id="GO:0008289">
    <property type="term" value="F:lipid binding"/>
    <property type="evidence" value="ECO:0007669"/>
    <property type="project" value="InterPro"/>
</dbReference>
<feature type="domain" description="FYVE-type" evidence="6">
    <location>
        <begin position="266"/>
        <end position="326"/>
    </location>
</feature>
<dbReference type="PANTHER" id="PTHR13510:SF44">
    <property type="entry name" value="RABENOSYN-5"/>
    <property type="match status" value="1"/>
</dbReference>
<dbReference type="PROSITE" id="PS50178">
    <property type="entry name" value="ZF_FYVE"/>
    <property type="match status" value="1"/>
</dbReference>
<protein>
    <recommendedName>
        <fullName evidence="9">FYVE-type domain-containing protein</fullName>
    </recommendedName>
</protein>
<evidence type="ECO:0000256" key="3">
    <source>
        <dbReference type="ARBA" id="ARBA00022833"/>
    </source>
</evidence>
<dbReference type="Pfam" id="PF01852">
    <property type="entry name" value="START"/>
    <property type="match status" value="1"/>
</dbReference>
<dbReference type="EMBL" id="KI913958">
    <property type="protein sequence ID" value="ETW03982.1"/>
    <property type="molecule type" value="Genomic_DNA"/>
</dbReference>
<dbReference type="RefSeq" id="XP_008866938.1">
    <property type="nucleotide sequence ID" value="XM_008868716.1"/>
</dbReference>
<dbReference type="InterPro" id="IPR011011">
    <property type="entry name" value="Znf_FYVE_PHD"/>
</dbReference>
<dbReference type="InterPro" id="IPR002913">
    <property type="entry name" value="START_lipid-bd_dom"/>
</dbReference>
<reference evidence="8" key="1">
    <citation type="submission" date="2013-12" db="EMBL/GenBank/DDBJ databases">
        <title>The Genome Sequence of Aphanomyces invadans NJM9701.</title>
        <authorList>
            <consortium name="The Broad Institute Genomics Platform"/>
            <person name="Russ C."/>
            <person name="Tyler B."/>
            <person name="van West P."/>
            <person name="Dieguez-Uribeondo J."/>
            <person name="Young S.K."/>
            <person name="Zeng Q."/>
            <person name="Gargeya S."/>
            <person name="Fitzgerald M."/>
            <person name="Abouelleil A."/>
            <person name="Alvarado L."/>
            <person name="Chapman S.B."/>
            <person name="Gainer-Dewar J."/>
            <person name="Goldberg J."/>
            <person name="Griggs A."/>
            <person name="Gujja S."/>
            <person name="Hansen M."/>
            <person name="Howarth C."/>
            <person name="Imamovic A."/>
            <person name="Ireland A."/>
            <person name="Larimer J."/>
            <person name="McCowan C."/>
            <person name="Murphy C."/>
            <person name="Pearson M."/>
            <person name="Poon T.W."/>
            <person name="Priest M."/>
            <person name="Roberts A."/>
            <person name="Saif S."/>
            <person name="Shea T."/>
            <person name="Sykes S."/>
            <person name="Wortman J."/>
            <person name="Nusbaum C."/>
            <person name="Birren B."/>
        </authorList>
    </citation>
    <scope>NUCLEOTIDE SEQUENCE [LARGE SCALE GENOMIC DNA]</scope>
    <source>
        <strain evidence="8">NJM9701</strain>
    </source>
</reference>
<dbReference type="InterPro" id="IPR017455">
    <property type="entry name" value="Znf_FYVE-rel"/>
</dbReference>
<evidence type="ECO:0000259" key="6">
    <source>
        <dbReference type="PROSITE" id="PS50178"/>
    </source>
</evidence>
<evidence type="ECO:0000256" key="2">
    <source>
        <dbReference type="ARBA" id="ARBA00022771"/>
    </source>
</evidence>
<organism evidence="8">
    <name type="scientific">Aphanomyces invadans</name>
    <dbReference type="NCBI Taxonomy" id="157072"/>
    <lineage>
        <taxon>Eukaryota</taxon>
        <taxon>Sar</taxon>
        <taxon>Stramenopiles</taxon>
        <taxon>Oomycota</taxon>
        <taxon>Saprolegniomycetes</taxon>
        <taxon>Saprolegniales</taxon>
        <taxon>Verrucalvaceae</taxon>
        <taxon>Aphanomyces</taxon>
    </lineage>
</organism>
<keyword evidence="3" id="KW-0862">Zinc</keyword>
<dbReference type="GO" id="GO:0008270">
    <property type="term" value="F:zinc ion binding"/>
    <property type="evidence" value="ECO:0007669"/>
    <property type="project" value="UniProtKB-KW"/>
</dbReference>
<evidence type="ECO:0000256" key="4">
    <source>
        <dbReference type="PROSITE-ProRule" id="PRU00091"/>
    </source>
</evidence>
<dbReference type="InterPro" id="IPR023393">
    <property type="entry name" value="START-like_dom_sf"/>
</dbReference>
<gene>
    <name evidence="8" type="ORF">H310_04390</name>
</gene>
<keyword evidence="1" id="KW-0479">Metal-binding</keyword>
<keyword evidence="2 4" id="KW-0863">Zinc-finger</keyword>
<dbReference type="PROSITE" id="PS50848">
    <property type="entry name" value="START"/>
    <property type="match status" value="1"/>
</dbReference>
<dbReference type="CDD" id="cd00065">
    <property type="entry name" value="FYVE_like_SF"/>
    <property type="match status" value="1"/>
</dbReference>
<evidence type="ECO:0008006" key="9">
    <source>
        <dbReference type="Google" id="ProtNLM"/>
    </source>
</evidence>
<evidence type="ECO:0000259" key="7">
    <source>
        <dbReference type="PROSITE" id="PS50848"/>
    </source>
</evidence>
<dbReference type="VEuPathDB" id="FungiDB:H310_04390"/>
<dbReference type="SUPFAM" id="SSF57903">
    <property type="entry name" value="FYVE/PHD zinc finger"/>
    <property type="match status" value="1"/>
</dbReference>